<dbReference type="Gene3D" id="2.40.420.20">
    <property type="match status" value="1"/>
</dbReference>
<organism evidence="9 10">
    <name type="scientific">Sutterella wadsworthensis HGA0223</name>
    <dbReference type="NCBI Taxonomy" id="1203554"/>
    <lineage>
        <taxon>Bacteria</taxon>
        <taxon>Pseudomonadati</taxon>
        <taxon>Pseudomonadota</taxon>
        <taxon>Betaproteobacteria</taxon>
        <taxon>Burkholderiales</taxon>
        <taxon>Sutterellaceae</taxon>
        <taxon>Sutterella</taxon>
    </lineage>
</organism>
<evidence type="ECO:0000256" key="1">
    <source>
        <dbReference type="ARBA" id="ARBA00009477"/>
    </source>
</evidence>
<dbReference type="Pfam" id="PF19335">
    <property type="entry name" value="HMBD"/>
    <property type="match status" value="2"/>
</dbReference>
<keyword evidence="2" id="KW-0813">Transport</keyword>
<dbReference type="NCBIfam" id="NF007303">
    <property type="entry name" value="PRK09783.1"/>
    <property type="match status" value="1"/>
</dbReference>
<evidence type="ECO:0000256" key="3">
    <source>
        <dbReference type="SAM" id="MobiDB-lite"/>
    </source>
</evidence>
<comment type="similarity">
    <text evidence="1">Belongs to the membrane fusion protein (MFP) (TC 8.A.1) family.</text>
</comment>
<accession>S3CES7</accession>
<dbReference type="GO" id="GO:0022857">
    <property type="term" value="F:transmembrane transporter activity"/>
    <property type="evidence" value="ECO:0007669"/>
    <property type="project" value="InterPro"/>
</dbReference>
<dbReference type="eggNOG" id="COG0845">
    <property type="taxonomic scope" value="Bacteria"/>
</dbReference>
<feature type="domain" description="CusB-like barrel-sandwich hybrid" evidence="7">
    <location>
        <begin position="237"/>
        <end position="353"/>
    </location>
</feature>
<evidence type="ECO:0000313" key="10">
    <source>
        <dbReference type="Proteomes" id="UP000014400"/>
    </source>
</evidence>
<feature type="region of interest" description="Disordered" evidence="3">
    <location>
        <begin position="513"/>
        <end position="592"/>
    </location>
</feature>
<dbReference type="AlphaFoldDB" id="S3CES7"/>
<name>S3CES7_9BURK</name>
<proteinExistence type="inferred from homology"/>
<evidence type="ECO:0000259" key="5">
    <source>
        <dbReference type="Pfam" id="PF19335"/>
    </source>
</evidence>
<evidence type="ECO:0000259" key="7">
    <source>
        <dbReference type="Pfam" id="PF25919"/>
    </source>
</evidence>
<dbReference type="InterPro" id="IPR058790">
    <property type="entry name" value="BSH_CusB"/>
</dbReference>
<evidence type="ECO:0000313" key="9">
    <source>
        <dbReference type="EMBL" id="EPD99014.1"/>
    </source>
</evidence>
<dbReference type="Gene3D" id="6.10.140.730">
    <property type="match status" value="1"/>
</dbReference>
<dbReference type="STRING" id="1203554.HMPREF1476_01285"/>
<dbReference type="SUPFAM" id="SSF111369">
    <property type="entry name" value="HlyD-like secretion proteins"/>
    <property type="match status" value="1"/>
</dbReference>
<dbReference type="GO" id="GO:0030288">
    <property type="term" value="C:outer membrane-bounded periplasmic space"/>
    <property type="evidence" value="ECO:0007669"/>
    <property type="project" value="TreeGrafter"/>
</dbReference>
<keyword evidence="10" id="KW-1185">Reference proteome</keyword>
<dbReference type="Proteomes" id="UP000014400">
    <property type="component" value="Unassembled WGS sequence"/>
</dbReference>
<feature type="compositionally biased region" description="Low complexity" evidence="3">
    <location>
        <begin position="524"/>
        <end position="541"/>
    </location>
</feature>
<evidence type="ECO:0000259" key="8">
    <source>
        <dbReference type="Pfam" id="PF25954"/>
    </source>
</evidence>
<dbReference type="InterPro" id="IPR058791">
    <property type="entry name" value="3HB_CusB"/>
</dbReference>
<feature type="region of interest" description="Disordered" evidence="3">
    <location>
        <begin position="63"/>
        <end position="84"/>
    </location>
</feature>
<dbReference type="NCBIfam" id="TIGR01730">
    <property type="entry name" value="RND_mfp"/>
    <property type="match status" value="1"/>
</dbReference>
<dbReference type="PANTHER" id="PTHR30097:SF15">
    <property type="entry name" value="CATION EFFLUX SYSTEM PROTEIN CUSB"/>
    <property type="match status" value="1"/>
</dbReference>
<dbReference type="RefSeq" id="WP_016474528.1">
    <property type="nucleotide sequence ID" value="NZ_KE150480.1"/>
</dbReference>
<comment type="caution">
    <text evidence="9">The sequence shown here is derived from an EMBL/GenBank/DDBJ whole genome shotgun (WGS) entry which is preliminary data.</text>
</comment>
<dbReference type="GO" id="GO:0016020">
    <property type="term" value="C:membrane"/>
    <property type="evidence" value="ECO:0007669"/>
    <property type="project" value="InterPro"/>
</dbReference>
<reference evidence="9 10" key="1">
    <citation type="submission" date="2013-04" db="EMBL/GenBank/DDBJ databases">
        <title>The Genome Sequence of Sutterella wadsworthensis HGA0223.</title>
        <authorList>
            <consortium name="The Broad Institute Genomics Platform"/>
            <person name="Earl A."/>
            <person name="Ward D."/>
            <person name="Feldgarden M."/>
            <person name="Gevers D."/>
            <person name="Schmidt T.M."/>
            <person name="Dover J."/>
            <person name="Dai D."/>
            <person name="Walker B."/>
            <person name="Young S."/>
            <person name="Zeng Q."/>
            <person name="Gargeya S."/>
            <person name="Fitzgerald M."/>
            <person name="Haas B."/>
            <person name="Abouelleil A."/>
            <person name="Allen A.W."/>
            <person name="Alvarado L."/>
            <person name="Arachchi H.M."/>
            <person name="Berlin A.M."/>
            <person name="Chapman S.B."/>
            <person name="Gainer-Dewar J."/>
            <person name="Goldberg J."/>
            <person name="Griggs A."/>
            <person name="Gujja S."/>
            <person name="Hansen M."/>
            <person name="Howarth C."/>
            <person name="Imamovic A."/>
            <person name="Ireland A."/>
            <person name="Larimer J."/>
            <person name="McCowan C."/>
            <person name="Murphy C."/>
            <person name="Pearson M."/>
            <person name="Poon T.W."/>
            <person name="Priest M."/>
            <person name="Roberts A."/>
            <person name="Saif S."/>
            <person name="Shea T."/>
            <person name="Sisk P."/>
            <person name="Sykes S."/>
            <person name="Wortman J."/>
            <person name="Nusbaum C."/>
            <person name="Birren B."/>
        </authorList>
    </citation>
    <scope>NUCLEOTIDE SEQUENCE [LARGE SCALE GENOMIC DNA]</scope>
    <source>
        <strain evidence="9 10">HGA0223</strain>
    </source>
</reference>
<feature type="domain" description="CusB-like three alpha-helical bundle" evidence="6">
    <location>
        <begin position="273"/>
        <end position="321"/>
    </location>
</feature>
<protein>
    <submittedName>
        <fullName evidence="9">Efflux transporter, RND family, MFP subunit</fullName>
    </submittedName>
</protein>
<evidence type="ECO:0000256" key="4">
    <source>
        <dbReference type="SAM" id="Phobius"/>
    </source>
</evidence>
<dbReference type="PANTHER" id="PTHR30097">
    <property type="entry name" value="CATION EFFLUX SYSTEM PROTEIN CUSB"/>
    <property type="match status" value="1"/>
</dbReference>
<dbReference type="Pfam" id="PF25919">
    <property type="entry name" value="BSH_CusB"/>
    <property type="match status" value="1"/>
</dbReference>
<dbReference type="InterPro" id="IPR045800">
    <property type="entry name" value="HMBD"/>
</dbReference>
<evidence type="ECO:0000256" key="2">
    <source>
        <dbReference type="ARBA" id="ARBA00022448"/>
    </source>
</evidence>
<keyword evidence="4" id="KW-0812">Transmembrane</keyword>
<feature type="domain" description="CusB-like beta-barrel" evidence="8">
    <location>
        <begin position="358"/>
        <end position="433"/>
    </location>
</feature>
<keyword evidence="4" id="KW-1133">Transmembrane helix</keyword>
<sequence length="592" mass="62304">MTSPSPSTSSSPSTQTGRSPVLTVLAVVVALAAGAAAGGYAVWRHQSSLEHFAQRLGLLESTPASAAHSASEAPQTPAGVKLAQPDADGKPVLYWYDPMKPDVHFDKPGPSPFMDMDLVPKYAPVGAAAAKPKAKVKLAEPDADGKPVLYWYDPMKPDVHFEKSGPSPFMDMDLVPKYASQADLSGGEDENLEPQGVVIDPTLTANLGLKTAKAEAGQLSLSRWFPAEVLVNGHHTAQVQARAEGFVESVAPVTVGDFVKKGQPLAQLTIPSWVEMQSEYLVLVELKRSRAELDAVLLRLKLAGMPDADIEALRRTKKVRTSFHIAAPIDGVLTAFALKNGMNVTKSDAVAAVEGLDPLWVTASVPERYAPYLPQAKFKLSVDAFPGRIWEASAPTVLPEGEAATRTLKLRFSVDNSNLELRPGMTAKLLLAAPGAQGILVPTQAVIDDGRNPRVIVREGTRFIPKSVRILGESSGQTALASGVQPGEDVVVSGIFLIDSEANIEGALARMQPAADGQSANEGAAAPMAMPADPMKPASPAGVQSEPQSSMPQGMTHGAPDESLETASKPQTVLDLSSPTPSAAKQSQGAAK</sequence>
<feature type="compositionally biased region" description="Low complexity" evidence="3">
    <location>
        <begin position="63"/>
        <end position="74"/>
    </location>
</feature>
<feature type="domain" description="Heavy metal binding" evidence="5">
    <location>
        <begin position="94"/>
        <end position="121"/>
    </location>
</feature>
<feature type="transmembrane region" description="Helical" evidence="4">
    <location>
        <begin position="21"/>
        <end position="43"/>
    </location>
</feature>
<dbReference type="HOGENOM" id="CLU_460718_0_0_4"/>
<dbReference type="GO" id="GO:0060003">
    <property type="term" value="P:copper ion export"/>
    <property type="evidence" value="ECO:0007669"/>
    <property type="project" value="TreeGrafter"/>
</dbReference>
<dbReference type="GO" id="GO:0015679">
    <property type="term" value="P:plasma membrane copper ion transport"/>
    <property type="evidence" value="ECO:0007669"/>
    <property type="project" value="TreeGrafter"/>
</dbReference>
<dbReference type="EMBL" id="ATCF01000018">
    <property type="protein sequence ID" value="EPD99014.1"/>
    <property type="molecule type" value="Genomic_DNA"/>
</dbReference>
<dbReference type="GO" id="GO:0046914">
    <property type="term" value="F:transition metal ion binding"/>
    <property type="evidence" value="ECO:0007669"/>
    <property type="project" value="TreeGrafter"/>
</dbReference>
<keyword evidence="4" id="KW-0472">Membrane</keyword>
<dbReference type="InterPro" id="IPR051909">
    <property type="entry name" value="MFP_Cation_Efflux"/>
</dbReference>
<dbReference type="PATRIC" id="fig|1203554.3.peg.1344"/>
<gene>
    <name evidence="9" type="ORF">HMPREF1476_01285</name>
</gene>
<feature type="domain" description="Heavy metal binding" evidence="5">
    <location>
        <begin position="150"/>
        <end position="177"/>
    </location>
</feature>
<dbReference type="Pfam" id="PF25954">
    <property type="entry name" value="Beta-barrel_RND_2"/>
    <property type="match status" value="1"/>
</dbReference>
<dbReference type="InterPro" id="IPR006143">
    <property type="entry name" value="RND_pump_MFP"/>
</dbReference>
<dbReference type="Gene3D" id="2.40.30.170">
    <property type="match status" value="1"/>
</dbReference>
<evidence type="ECO:0000259" key="6">
    <source>
        <dbReference type="Pfam" id="PF25869"/>
    </source>
</evidence>
<feature type="compositionally biased region" description="Polar residues" evidence="3">
    <location>
        <begin position="565"/>
        <end position="592"/>
    </location>
</feature>
<dbReference type="InterPro" id="IPR058792">
    <property type="entry name" value="Beta-barrel_RND_2"/>
</dbReference>
<dbReference type="Pfam" id="PF25869">
    <property type="entry name" value="3HB_CusB"/>
    <property type="match status" value="1"/>
</dbReference>